<comment type="function">
    <text evidence="7">Aquaglyceroporin that may modulate the water content and osmolytes during anhydrobiosis.</text>
</comment>
<evidence type="ECO:0000256" key="7">
    <source>
        <dbReference type="ARBA" id="ARBA00045280"/>
    </source>
</evidence>
<proteinExistence type="inferred from homology"/>
<dbReference type="GO" id="GO:0015250">
    <property type="term" value="F:water channel activity"/>
    <property type="evidence" value="ECO:0007669"/>
    <property type="project" value="TreeGrafter"/>
</dbReference>
<feature type="transmembrane region" description="Helical" evidence="9">
    <location>
        <begin position="308"/>
        <end position="331"/>
    </location>
</feature>
<sequence length="359" mass="39510">MRHIMFILWNHYGFSLRPDLRPILFPNYPLFCDCLALGRAAFSYKRSTGSEDTENKYLSSLITNTTSKNIFQMDKKIKSKLRVSSPIFREFVAECLGTFFLVMIGDASVAQSVLSKEEKGDFFSINWGFGMGAMLAVLICGGVSGAHLNPAVTLAMAIVGKHPWKKVLHYMAGQYLGGFLAAAVVLGVYSEGIYYYEDQVGNGTLNIGNTAGIFATYPYLWTTTLGGFVDQIVGTMVLLIAICAITDEKNMQISKPLIPLYVGFTFVAIGVAFGANCGYAINPARDLSPRIITLIAGWGSATFTVNDYWFWVPIVGPHVGAILGVFIYILCIEMHWPEDDKSESLAKSKVEEQTIDIDS</sequence>
<name>A0AA88HH16_ARTSF</name>
<evidence type="ECO:0000256" key="9">
    <source>
        <dbReference type="SAM" id="Phobius"/>
    </source>
</evidence>
<feature type="transmembrane region" description="Helical" evidence="9">
    <location>
        <begin position="87"/>
        <end position="105"/>
    </location>
</feature>
<feature type="transmembrane region" description="Helical" evidence="9">
    <location>
        <begin position="258"/>
        <end position="281"/>
    </location>
</feature>
<dbReference type="GO" id="GO:0015254">
    <property type="term" value="F:glycerol channel activity"/>
    <property type="evidence" value="ECO:0007669"/>
    <property type="project" value="TreeGrafter"/>
</dbReference>
<dbReference type="PRINTS" id="PR00783">
    <property type="entry name" value="MINTRINSICP"/>
</dbReference>
<protein>
    <submittedName>
        <fullName evidence="10">Uncharacterized protein</fullName>
    </submittedName>
</protein>
<reference evidence="10" key="1">
    <citation type="submission" date="2023-07" db="EMBL/GenBank/DDBJ databases">
        <title>Chromosome-level genome assembly of Artemia franciscana.</title>
        <authorList>
            <person name="Jo E."/>
        </authorList>
    </citation>
    <scope>NUCLEOTIDE SEQUENCE</scope>
    <source>
        <tissue evidence="10">Whole body</tissue>
    </source>
</reference>
<dbReference type="PANTHER" id="PTHR43829">
    <property type="entry name" value="AQUAPORIN OR AQUAGLYCEROPORIN RELATED"/>
    <property type="match status" value="1"/>
</dbReference>
<keyword evidence="11" id="KW-1185">Reference proteome</keyword>
<evidence type="ECO:0000256" key="6">
    <source>
        <dbReference type="ARBA" id="ARBA00023136"/>
    </source>
</evidence>
<evidence type="ECO:0000256" key="8">
    <source>
        <dbReference type="RuleBase" id="RU000477"/>
    </source>
</evidence>
<dbReference type="InterPro" id="IPR023271">
    <property type="entry name" value="Aquaporin-like"/>
</dbReference>
<feature type="transmembrane region" description="Helical" evidence="9">
    <location>
        <begin position="228"/>
        <end position="246"/>
    </location>
</feature>
<dbReference type="InterPro" id="IPR000425">
    <property type="entry name" value="MIP"/>
</dbReference>
<dbReference type="GO" id="GO:0016323">
    <property type="term" value="C:basolateral plasma membrane"/>
    <property type="evidence" value="ECO:0007669"/>
    <property type="project" value="TreeGrafter"/>
</dbReference>
<gene>
    <name evidence="10" type="ORF">QYM36_017224</name>
</gene>
<dbReference type="InterPro" id="IPR050363">
    <property type="entry name" value="MIP/Aquaporin"/>
</dbReference>
<evidence type="ECO:0000256" key="4">
    <source>
        <dbReference type="ARBA" id="ARBA00022692"/>
    </source>
</evidence>
<dbReference type="Proteomes" id="UP001187531">
    <property type="component" value="Unassembled WGS sequence"/>
</dbReference>
<feature type="transmembrane region" description="Helical" evidence="9">
    <location>
        <begin position="125"/>
        <end position="146"/>
    </location>
</feature>
<evidence type="ECO:0000313" key="10">
    <source>
        <dbReference type="EMBL" id="KAK2705112.1"/>
    </source>
</evidence>
<comment type="caution">
    <text evidence="10">The sequence shown here is derived from an EMBL/GenBank/DDBJ whole genome shotgun (WGS) entry which is preliminary data.</text>
</comment>
<dbReference type="PANTHER" id="PTHR43829:SF9">
    <property type="entry name" value="AQUAPORIN-9"/>
    <property type="match status" value="1"/>
</dbReference>
<accession>A0AA88HH16</accession>
<dbReference type="EMBL" id="JAVRJZ010000021">
    <property type="protein sequence ID" value="KAK2705112.1"/>
    <property type="molecule type" value="Genomic_DNA"/>
</dbReference>
<dbReference type="NCBIfam" id="TIGR00861">
    <property type="entry name" value="MIP"/>
    <property type="match status" value="1"/>
</dbReference>
<dbReference type="AlphaFoldDB" id="A0AA88HH16"/>
<feature type="transmembrane region" description="Helical" evidence="9">
    <location>
        <begin position="167"/>
        <end position="189"/>
    </location>
</feature>
<organism evidence="10 11">
    <name type="scientific">Artemia franciscana</name>
    <name type="common">Brine shrimp</name>
    <name type="synonym">Artemia sanfranciscana</name>
    <dbReference type="NCBI Taxonomy" id="6661"/>
    <lineage>
        <taxon>Eukaryota</taxon>
        <taxon>Metazoa</taxon>
        <taxon>Ecdysozoa</taxon>
        <taxon>Arthropoda</taxon>
        <taxon>Crustacea</taxon>
        <taxon>Branchiopoda</taxon>
        <taxon>Anostraca</taxon>
        <taxon>Artemiidae</taxon>
        <taxon>Artemia</taxon>
    </lineage>
</organism>
<dbReference type="Gene3D" id="1.20.1080.10">
    <property type="entry name" value="Glycerol uptake facilitator protein"/>
    <property type="match status" value="1"/>
</dbReference>
<comment type="subcellular location">
    <subcellularLocation>
        <location evidence="1">Membrane</location>
        <topology evidence="1">Multi-pass membrane protein</topology>
    </subcellularLocation>
</comment>
<comment type="similarity">
    <text evidence="2 8">Belongs to the MIP/aquaporin (TC 1.A.8) family.</text>
</comment>
<evidence type="ECO:0000256" key="3">
    <source>
        <dbReference type="ARBA" id="ARBA00022448"/>
    </source>
</evidence>
<keyword evidence="3 8" id="KW-0813">Transport</keyword>
<evidence type="ECO:0000256" key="5">
    <source>
        <dbReference type="ARBA" id="ARBA00022989"/>
    </source>
</evidence>
<dbReference type="Pfam" id="PF00230">
    <property type="entry name" value="MIP"/>
    <property type="match status" value="1"/>
</dbReference>
<keyword evidence="4 8" id="KW-0812">Transmembrane</keyword>
<keyword evidence="5 9" id="KW-1133">Transmembrane helix</keyword>
<dbReference type="InterPro" id="IPR022357">
    <property type="entry name" value="MIP_CS"/>
</dbReference>
<dbReference type="CDD" id="cd00333">
    <property type="entry name" value="MIP"/>
    <property type="match status" value="1"/>
</dbReference>
<evidence type="ECO:0000256" key="2">
    <source>
        <dbReference type="ARBA" id="ARBA00006175"/>
    </source>
</evidence>
<dbReference type="PROSITE" id="PS00221">
    <property type="entry name" value="MIP"/>
    <property type="match status" value="1"/>
</dbReference>
<keyword evidence="6 9" id="KW-0472">Membrane</keyword>
<dbReference type="SUPFAM" id="SSF81338">
    <property type="entry name" value="Aquaporin-like"/>
    <property type="match status" value="1"/>
</dbReference>
<evidence type="ECO:0000313" key="11">
    <source>
        <dbReference type="Proteomes" id="UP001187531"/>
    </source>
</evidence>
<evidence type="ECO:0000256" key="1">
    <source>
        <dbReference type="ARBA" id="ARBA00004141"/>
    </source>
</evidence>